<sequence>MAPISSAVGHLTNPLLTSQQLIQHRDYDSEDGQSIRYAQAQLTSVAGILLRLPQEVIAQAIVLLQRFLICTRPVDRENFSPRLQSAASIYLAAKSSATPVSPRSIVNVYGYLTSKASCLISLNPSGAPDQPDPTEYIVSEGTYEKERQRLFVCESTILAGLGFDTHVALPHGLALTYLQALGASTPTLCRRVFEHLNGGLLSPQWLYLTHQPNALAVAAIYLAAREIDVKLVEVNWWEVFDVDREDLGFLVLAFGSLENFAAVEREKWEGKALSLD</sequence>
<dbReference type="EMBL" id="KN847523">
    <property type="protein sequence ID" value="KIV91492.1"/>
    <property type="molecule type" value="Genomic_DNA"/>
</dbReference>
<comment type="similarity">
    <text evidence="1">Belongs to the cyclin family. Cyclin C subfamily.</text>
</comment>
<proteinExistence type="inferred from homology"/>
<dbReference type="VEuPathDB" id="FungiDB:PV10_06026"/>
<dbReference type="Gene3D" id="1.10.472.10">
    <property type="entry name" value="Cyclin-like"/>
    <property type="match status" value="2"/>
</dbReference>
<dbReference type="SMART" id="SM00385">
    <property type="entry name" value="CYCLIN"/>
    <property type="match status" value="1"/>
</dbReference>
<keyword evidence="4" id="KW-1185">Reference proteome</keyword>
<accession>A0A0D1Z9Y3</accession>
<name>A0A0D1Z9Y3_EXOME</name>
<feature type="domain" description="Cyclin-like" evidence="2">
    <location>
        <begin position="41"/>
        <end position="159"/>
    </location>
</feature>
<dbReference type="OMA" id="WEDVWSV"/>
<dbReference type="InterPro" id="IPR036915">
    <property type="entry name" value="Cyclin-like_sf"/>
</dbReference>
<dbReference type="GeneID" id="27323871"/>
<dbReference type="Proteomes" id="UP000054302">
    <property type="component" value="Unassembled WGS sequence"/>
</dbReference>
<evidence type="ECO:0000313" key="4">
    <source>
        <dbReference type="Proteomes" id="UP000054302"/>
    </source>
</evidence>
<dbReference type="GO" id="GO:0006357">
    <property type="term" value="P:regulation of transcription by RNA polymerase II"/>
    <property type="evidence" value="ECO:0007669"/>
    <property type="project" value="InterPro"/>
</dbReference>
<dbReference type="SUPFAM" id="SSF47954">
    <property type="entry name" value="Cyclin-like"/>
    <property type="match status" value="2"/>
</dbReference>
<gene>
    <name evidence="3" type="ORF">PV10_06026</name>
</gene>
<dbReference type="OrthoDB" id="10264655at2759"/>
<dbReference type="AlphaFoldDB" id="A0A0D1Z9Y3"/>
<dbReference type="InterPro" id="IPR013763">
    <property type="entry name" value="Cyclin-like_dom"/>
</dbReference>
<dbReference type="RefSeq" id="XP_016223066.1">
    <property type="nucleotide sequence ID" value="XM_016370773.1"/>
</dbReference>
<dbReference type="InterPro" id="IPR043198">
    <property type="entry name" value="Cyclin/Ssn8"/>
</dbReference>
<evidence type="ECO:0000256" key="1">
    <source>
        <dbReference type="ARBA" id="ARBA00008638"/>
    </source>
</evidence>
<evidence type="ECO:0000313" key="3">
    <source>
        <dbReference type="EMBL" id="KIV91492.1"/>
    </source>
</evidence>
<dbReference type="PANTHER" id="PTHR10026">
    <property type="entry name" value="CYCLIN"/>
    <property type="match status" value="1"/>
</dbReference>
<evidence type="ECO:0000259" key="2">
    <source>
        <dbReference type="SMART" id="SM00385"/>
    </source>
</evidence>
<reference evidence="3 4" key="1">
    <citation type="submission" date="2015-01" db="EMBL/GenBank/DDBJ databases">
        <title>The Genome Sequence of Exophiala mesophila CBS40295.</title>
        <authorList>
            <consortium name="The Broad Institute Genomics Platform"/>
            <person name="Cuomo C."/>
            <person name="de Hoog S."/>
            <person name="Gorbushina A."/>
            <person name="Stielow B."/>
            <person name="Teixiera M."/>
            <person name="Abouelleil A."/>
            <person name="Chapman S.B."/>
            <person name="Priest M."/>
            <person name="Young S.K."/>
            <person name="Wortman J."/>
            <person name="Nusbaum C."/>
            <person name="Birren B."/>
        </authorList>
    </citation>
    <scope>NUCLEOTIDE SEQUENCE [LARGE SCALE GENOMIC DNA]</scope>
    <source>
        <strain evidence="3 4">CBS 40295</strain>
    </source>
</reference>
<dbReference type="GO" id="GO:0016538">
    <property type="term" value="F:cyclin-dependent protein serine/threonine kinase regulator activity"/>
    <property type="evidence" value="ECO:0007669"/>
    <property type="project" value="InterPro"/>
</dbReference>
<organism evidence="3 4">
    <name type="scientific">Exophiala mesophila</name>
    <name type="common">Black yeast-like fungus</name>
    <dbReference type="NCBI Taxonomy" id="212818"/>
    <lineage>
        <taxon>Eukaryota</taxon>
        <taxon>Fungi</taxon>
        <taxon>Dikarya</taxon>
        <taxon>Ascomycota</taxon>
        <taxon>Pezizomycotina</taxon>
        <taxon>Eurotiomycetes</taxon>
        <taxon>Chaetothyriomycetidae</taxon>
        <taxon>Chaetothyriales</taxon>
        <taxon>Herpotrichiellaceae</taxon>
        <taxon>Exophiala</taxon>
    </lineage>
</organism>
<protein>
    <recommendedName>
        <fullName evidence="2">Cyclin-like domain-containing protein</fullName>
    </recommendedName>
</protein>
<dbReference type="HOGENOM" id="CLU_022000_5_0_1"/>
<dbReference type="STRING" id="212818.A0A0D1Z9Y3"/>